<dbReference type="InterPro" id="IPR005234">
    <property type="entry name" value="ScpB_csome_segregation"/>
</dbReference>
<name>A0A3B0UP89_9ZZZZ</name>
<evidence type="ECO:0000256" key="3">
    <source>
        <dbReference type="ARBA" id="ARBA00022829"/>
    </source>
</evidence>
<keyword evidence="4" id="KW-0131">Cell cycle</keyword>
<protein>
    <recommendedName>
        <fullName evidence="6">Segregation and condensation protein B</fullName>
    </recommendedName>
</protein>
<dbReference type="PANTHER" id="PTHR34298:SF2">
    <property type="entry name" value="SEGREGATION AND CONDENSATION PROTEIN B"/>
    <property type="match status" value="1"/>
</dbReference>
<dbReference type="GO" id="GO:0051304">
    <property type="term" value="P:chromosome separation"/>
    <property type="evidence" value="ECO:0007669"/>
    <property type="project" value="InterPro"/>
</dbReference>
<keyword evidence="1" id="KW-0963">Cytoplasm</keyword>
<dbReference type="SUPFAM" id="SSF46785">
    <property type="entry name" value="Winged helix' DNA-binding domain"/>
    <property type="match status" value="2"/>
</dbReference>
<dbReference type="PANTHER" id="PTHR34298">
    <property type="entry name" value="SEGREGATION AND CONDENSATION PROTEIN B"/>
    <property type="match status" value="1"/>
</dbReference>
<dbReference type="GO" id="GO:0051301">
    <property type="term" value="P:cell division"/>
    <property type="evidence" value="ECO:0007669"/>
    <property type="project" value="UniProtKB-KW"/>
</dbReference>
<proteinExistence type="predicted"/>
<keyword evidence="3" id="KW-0159">Chromosome partition</keyword>
<feature type="non-terminal residue" evidence="5">
    <location>
        <position position="148"/>
    </location>
</feature>
<dbReference type="AlphaFoldDB" id="A0A3B0UP89"/>
<dbReference type="Gene3D" id="1.10.10.10">
    <property type="entry name" value="Winged helix-like DNA-binding domain superfamily/Winged helix DNA-binding domain"/>
    <property type="match status" value="2"/>
</dbReference>
<evidence type="ECO:0000256" key="4">
    <source>
        <dbReference type="ARBA" id="ARBA00023306"/>
    </source>
</evidence>
<evidence type="ECO:0000313" key="5">
    <source>
        <dbReference type="EMBL" id="VAW32935.1"/>
    </source>
</evidence>
<accession>A0A3B0UP89</accession>
<dbReference type="EMBL" id="UOEV01000072">
    <property type="protein sequence ID" value="VAW32935.1"/>
    <property type="molecule type" value="Genomic_DNA"/>
</dbReference>
<sequence length="148" mass="16460">MLTPPSALEALLFASGEAMEKRTISKLLDVSEEDLSAIILVLSEILIERGITLIETETKLELRTAPQAYEIVKTLRESEFSKDLGKAGLETLAIIIYRKGATRSEIDWIRGVNSSATVRSLSLRGLIEGKEDSIDRRRIRYQATPDAL</sequence>
<organism evidence="5">
    <name type="scientific">hydrothermal vent metagenome</name>
    <dbReference type="NCBI Taxonomy" id="652676"/>
    <lineage>
        <taxon>unclassified sequences</taxon>
        <taxon>metagenomes</taxon>
        <taxon>ecological metagenomes</taxon>
    </lineage>
</organism>
<keyword evidence="2" id="KW-0132">Cell division</keyword>
<dbReference type="Pfam" id="PF04079">
    <property type="entry name" value="SMC_ScpB"/>
    <property type="match status" value="1"/>
</dbReference>
<gene>
    <name evidence="5" type="ORF">MNBD_CPR01-211</name>
</gene>
<evidence type="ECO:0000256" key="1">
    <source>
        <dbReference type="ARBA" id="ARBA00022490"/>
    </source>
</evidence>
<evidence type="ECO:0008006" key="6">
    <source>
        <dbReference type="Google" id="ProtNLM"/>
    </source>
</evidence>
<dbReference type="InterPro" id="IPR036390">
    <property type="entry name" value="WH_DNA-bd_sf"/>
</dbReference>
<evidence type="ECO:0000256" key="2">
    <source>
        <dbReference type="ARBA" id="ARBA00022618"/>
    </source>
</evidence>
<dbReference type="InterPro" id="IPR036388">
    <property type="entry name" value="WH-like_DNA-bd_sf"/>
</dbReference>
<reference evidence="5" key="1">
    <citation type="submission" date="2018-06" db="EMBL/GenBank/DDBJ databases">
        <authorList>
            <person name="Zhirakovskaya E."/>
        </authorList>
    </citation>
    <scope>NUCLEOTIDE SEQUENCE</scope>
</reference>